<evidence type="ECO:0000313" key="2">
    <source>
        <dbReference type="Proteomes" id="UP000308197"/>
    </source>
</evidence>
<name>A0A5C3P3J7_9APHY</name>
<dbReference type="STRING" id="1314778.A0A5C3P3J7"/>
<evidence type="ECO:0000313" key="1">
    <source>
        <dbReference type="EMBL" id="TFK83559.1"/>
    </source>
</evidence>
<feature type="non-terminal residue" evidence="1">
    <location>
        <position position="1"/>
    </location>
</feature>
<dbReference type="Proteomes" id="UP000308197">
    <property type="component" value="Unassembled WGS sequence"/>
</dbReference>
<proteinExistence type="predicted"/>
<organism evidence="1 2">
    <name type="scientific">Polyporus arcularius HHB13444</name>
    <dbReference type="NCBI Taxonomy" id="1314778"/>
    <lineage>
        <taxon>Eukaryota</taxon>
        <taxon>Fungi</taxon>
        <taxon>Dikarya</taxon>
        <taxon>Basidiomycota</taxon>
        <taxon>Agaricomycotina</taxon>
        <taxon>Agaricomycetes</taxon>
        <taxon>Polyporales</taxon>
        <taxon>Polyporaceae</taxon>
        <taxon>Polyporus</taxon>
    </lineage>
</organism>
<dbReference type="EMBL" id="ML211384">
    <property type="protein sequence ID" value="TFK83559.1"/>
    <property type="molecule type" value="Genomic_DNA"/>
</dbReference>
<accession>A0A5C3P3J7</accession>
<dbReference type="AlphaFoldDB" id="A0A5C3P3J7"/>
<keyword evidence="2" id="KW-1185">Reference proteome</keyword>
<dbReference type="InParanoid" id="A0A5C3P3J7"/>
<protein>
    <submittedName>
        <fullName evidence="1">Uncharacterized protein</fullName>
    </submittedName>
</protein>
<feature type="non-terminal residue" evidence="1">
    <location>
        <position position="93"/>
    </location>
</feature>
<reference evidence="1 2" key="1">
    <citation type="journal article" date="2019" name="Nat. Ecol. Evol.">
        <title>Megaphylogeny resolves global patterns of mushroom evolution.</title>
        <authorList>
            <person name="Varga T."/>
            <person name="Krizsan K."/>
            <person name="Foldi C."/>
            <person name="Dima B."/>
            <person name="Sanchez-Garcia M."/>
            <person name="Sanchez-Ramirez S."/>
            <person name="Szollosi G.J."/>
            <person name="Szarkandi J.G."/>
            <person name="Papp V."/>
            <person name="Albert L."/>
            <person name="Andreopoulos W."/>
            <person name="Angelini C."/>
            <person name="Antonin V."/>
            <person name="Barry K.W."/>
            <person name="Bougher N.L."/>
            <person name="Buchanan P."/>
            <person name="Buyck B."/>
            <person name="Bense V."/>
            <person name="Catcheside P."/>
            <person name="Chovatia M."/>
            <person name="Cooper J."/>
            <person name="Damon W."/>
            <person name="Desjardin D."/>
            <person name="Finy P."/>
            <person name="Geml J."/>
            <person name="Haridas S."/>
            <person name="Hughes K."/>
            <person name="Justo A."/>
            <person name="Karasinski D."/>
            <person name="Kautmanova I."/>
            <person name="Kiss B."/>
            <person name="Kocsube S."/>
            <person name="Kotiranta H."/>
            <person name="LaButti K.M."/>
            <person name="Lechner B.E."/>
            <person name="Liimatainen K."/>
            <person name="Lipzen A."/>
            <person name="Lukacs Z."/>
            <person name="Mihaltcheva S."/>
            <person name="Morgado L.N."/>
            <person name="Niskanen T."/>
            <person name="Noordeloos M.E."/>
            <person name="Ohm R.A."/>
            <person name="Ortiz-Santana B."/>
            <person name="Ovrebo C."/>
            <person name="Racz N."/>
            <person name="Riley R."/>
            <person name="Savchenko A."/>
            <person name="Shiryaev A."/>
            <person name="Soop K."/>
            <person name="Spirin V."/>
            <person name="Szebenyi C."/>
            <person name="Tomsovsky M."/>
            <person name="Tulloss R.E."/>
            <person name="Uehling J."/>
            <person name="Grigoriev I.V."/>
            <person name="Vagvolgyi C."/>
            <person name="Papp T."/>
            <person name="Martin F.M."/>
            <person name="Miettinen O."/>
            <person name="Hibbett D.S."/>
            <person name="Nagy L.G."/>
        </authorList>
    </citation>
    <scope>NUCLEOTIDE SEQUENCE [LARGE SCALE GENOMIC DNA]</scope>
    <source>
        <strain evidence="1 2">HHB13444</strain>
    </source>
</reference>
<sequence length="93" mass="11045">AHPQAESHMLRLRSTWVVPVLLGDRMPRPDRGDEEREKWAKIVLILFTSWRLPSDLKAEDETWSQAYERRRVELTPRHVSLVHNMNVLSECRD</sequence>
<gene>
    <name evidence="1" type="ORF">K466DRAFT_467915</name>
</gene>